<keyword evidence="2" id="KW-1185">Reference proteome</keyword>
<evidence type="ECO:0000256" key="1">
    <source>
        <dbReference type="SAM" id="Coils"/>
    </source>
</evidence>
<sequence length="537" mass="61673">MGNQASRRSTAKLARNRASVAESVNLTSSHFDYTVPENLQQSTAHSAVFNQFCRTAKEHRKTSANYCGEINFELLRLPTEQTLPLKERKDIGLELEQLLKSEQCSLADAQVAFEKLRSAKNCPGKVHRQFKKLQQASDEYVEQLQQALNRREISEAMDKWAHCHREFSRMQSKFNEWQKLKEEFSASFNDENLTSRYKSLQDTAKLAVRKMESSVCLHIAFNSHVSEFRSWLDQQVLRIGAVLKKSDNEVCLQPLADDLEIKVAEEKLKQLTDIEKCFDGKETDWLIKTRFYGRALIESCRESAYLQRDTEIRISEMESRSKKVKKLRESLSASVEIQERFEEELKSFRNWSTEARASEANLLINTSLEPVNAAAASAQLSEVKYLQCEVEHHSSSLTRIAEIGQSLAQSDEFNAGLREHILKQRKGNEKLYNKLKVQLESKKLIESEISNGKLHNLTRAIEAGEGLKQKSNCPPYVATHVKEVEGLWCSLDYKLAGVQNEVKHSIRKRLEVRQQLQEADSRLKGLETLFNDLSRQK</sequence>
<protein>
    <submittedName>
        <fullName evidence="3">Coiled-coil domain-containing protein 141</fullName>
    </submittedName>
</protein>
<dbReference type="SUPFAM" id="SSF46966">
    <property type="entry name" value="Spectrin repeat"/>
    <property type="match status" value="1"/>
</dbReference>
<dbReference type="AlphaFoldDB" id="A0A1I8GGR1"/>
<dbReference type="Proteomes" id="UP000095280">
    <property type="component" value="Unplaced"/>
</dbReference>
<organism evidence="2 3">
    <name type="scientific">Macrostomum lignano</name>
    <dbReference type="NCBI Taxonomy" id="282301"/>
    <lineage>
        <taxon>Eukaryota</taxon>
        <taxon>Metazoa</taxon>
        <taxon>Spiralia</taxon>
        <taxon>Lophotrochozoa</taxon>
        <taxon>Platyhelminthes</taxon>
        <taxon>Rhabditophora</taxon>
        <taxon>Macrostomorpha</taxon>
        <taxon>Macrostomida</taxon>
        <taxon>Macrostomidae</taxon>
        <taxon>Macrostomum</taxon>
    </lineage>
</organism>
<keyword evidence="1" id="KW-0175">Coiled coil</keyword>
<evidence type="ECO:0000313" key="3">
    <source>
        <dbReference type="WBParaSite" id="maker-uti_cns_0001958-snap-gene-0.39-mRNA-1"/>
    </source>
</evidence>
<name>A0A1I8GGR1_9PLAT</name>
<feature type="coiled-coil region" evidence="1">
    <location>
        <begin position="509"/>
        <end position="536"/>
    </location>
</feature>
<reference evidence="3" key="1">
    <citation type="submission" date="2016-11" db="UniProtKB">
        <authorList>
            <consortium name="WormBaseParasite"/>
        </authorList>
    </citation>
    <scope>IDENTIFICATION</scope>
</reference>
<dbReference type="WBParaSite" id="maker-uti_cns_0001958-snap-gene-0.39-mRNA-1">
    <property type="protein sequence ID" value="maker-uti_cns_0001958-snap-gene-0.39-mRNA-1"/>
    <property type="gene ID" value="maker-uti_cns_0001958-snap-gene-0.39"/>
</dbReference>
<proteinExistence type="predicted"/>
<accession>A0A1I8GGR1</accession>
<evidence type="ECO:0000313" key="2">
    <source>
        <dbReference type="Proteomes" id="UP000095280"/>
    </source>
</evidence>